<dbReference type="EMBL" id="GAIX01013024">
    <property type="protein sequence ID" value="JAA79536.1"/>
    <property type="molecule type" value="Transcribed_RNA"/>
</dbReference>
<evidence type="ECO:0000313" key="1">
    <source>
        <dbReference type="EMBL" id="JAA79536.1"/>
    </source>
</evidence>
<protein>
    <submittedName>
        <fullName evidence="1">Uncharacterized protein</fullName>
    </submittedName>
</protein>
<accession>S4NLC6</accession>
<sequence length="109" mass="12475">MSNTAKCVCRHLQCIDARGSPETLVVAGLVSREFVNAEMRVVFTPDVTMQVASTLTNLETVEHFVHVGRHSLTSYGFKKNLNVNKKSQYIFKLFHVNINCLLNIFYNYY</sequence>
<organism evidence="1">
    <name type="scientific">Pararge aegeria</name>
    <name type="common">speckled wood butterfly</name>
    <dbReference type="NCBI Taxonomy" id="116150"/>
    <lineage>
        <taxon>Eukaryota</taxon>
        <taxon>Metazoa</taxon>
        <taxon>Ecdysozoa</taxon>
        <taxon>Arthropoda</taxon>
        <taxon>Hexapoda</taxon>
        <taxon>Insecta</taxon>
        <taxon>Pterygota</taxon>
        <taxon>Neoptera</taxon>
        <taxon>Endopterygota</taxon>
        <taxon>Lepidoptera</taxon>
        <taxon>Glossata</taxon>
        <taxon>Ditrysia</taxon>
        <taxon>Papilionoidea</taxon>
        <taxon>Nymphalidae</taxon>
        <taxon>Satyrinae</taxon>
        <taxon>Satyrini</taxon>
        <taxon>Parargina</taxon>
        <taxon>Pararge</taxon>
    </lineage>
</organism>
<dbReference type="AlphaFoldDB" id="S4NLC6"/>
<reference evidence="1" key="2">
    <citation type="submission" date="2013-05" db="EMBL/GenBank/DDBJ databases">
        <authorList>
            <person name="Carter J.-M."/>
            <person name="Baker S.C."/>
            <person name="Pink R."/>
            <person name="Carter D.R.F."/>
            <person name="Collins A."/>
            <person name="Tomlin J."/>
            <person name="Gibbs M."/>
            <person name="Breuker C.J."/>
        </authorList>
    </citation>
    <scope>NUCLEOTIDE SEQUENCE</scope>
    <source>
        <tissue evidence="1">Ovary</tissue>
    </source>
</reference>
<name>S4NLC6_9NEOP</name>
<proteinExistence type="predicted"/>
<reference evidence="1" key="1">
    <citation type="journal article" date="2013" name="BMC Genomics">
        <title>Unscrambling butterfly oogenesis.</title>
        <authorList>
            <person name="Carter J.M."/>
            <person name="Baker S.C."/>
            <person name="Pink R."/>
            <person name="Carter D.R."/>
            <person name="Collins A."/>
            <person name="Tomlin J."/>
            <person name="Gibbs M."/>
            <person name="Breuker C.J."/>
        </authorList>
    </citation>
    <scope>NUCLEOTIDE SEQUENCE</scope>
    <source>
        <tissue evidence="1">Ovary</tissue>
    </source>
</reference>